<keyword evidence="2" id="KW-1185">Reference proteome</keyword>
<dbReference type="EMBL" id="BSFD01000005">
    <property type="protein sequence ID" value="GLK48970.1"/>
    <property type="molecule type" value="Genomic_DNA"/>
</dbReference>
<accession>A0ABQ5T863</accession>
<sequence>MTAAPEPPRIRKVRTSLQRQMARPGGITIDEAVERAEQGLESHRDRIMGILQAQVDLLNSLCRRRPPKADSKIYALASALVDLAGFLEIPPFYTAAYSLCEATHQMTAAKTWSWPAVEVHAHALTLILANDCNGGEAIDHLLAGLHAVVQRGAPAG</sequence>
<evidence type="ECO:0000313" key="1">
    <source>
        <dbReference type="EMBL" id="GLK48970.1"/>
    </source>
</evidence>
<dbReference type="Proteomes" id="UP001143509">
    <property type="component" value="Unassembled WGS sequence"/>
</dbReference>
<dbReference type="RefSeq" id="WP_271165178.1">
    <property type="nucleotide sequence ID" value="NZ_BSFD01000005.1"/>
</dbReference>
<gene>
    <name evidence="1" type="ORF">GCM10017620_19430</name>
</gene>
<evidence type="ECO:0008006" key="3">
    <source>
        <dbReference type="Google" id="ProtNLM"/>
    </source>
</evidence>
<evidence type="ECO:0000313" key="2">
    <source>
        <dbReference type="Proteomes" id="UP001143509"/>
    </source>
</evidence>
<proteinExistence type="predicted"/>
<reference evidence="1" key="2">
    <citation type="submission" date="2023-01" db="EMBL/GenBank/DDBJ databases">
        <authorList>
            <person name="Sun Q."/>
            <person name="Evtushenko L."/>
        </authorList>
    </citation>
    <scope>NUCLEOTIDE SEQUENCE</scope>
    <source>
        <strain evidence="1">VKM B-1499</strain>
    </source>
</reference>
<protein>
    <recommendedName>
        <fullName evidence="3">Chemotaxis protein CheE</fullName>
    </recommendedName>
</protein>
<organism evidence="1 2">
    <name type="scientific">Brevundimonas intermedia</name>
    <dbReference type="NCBI Taxonomy" id="74315"/>
    <lineage>
        <taxon>Bacteria</taxon>
        <taxon>Pseudomonadati</taxon>
        <taxon>Pseudomonadota</taxon>
        <taxon>Alphaproteobacteria</taxon>
        <taxon>Caulobacterales</taxon>
        <taxon>Caulobacteraceae</taxon>
        <taxon>Brevundimonas</taxon>
    </lineage>
</organism>
<reference evidence="1" key="1">
    <citation type="journal article" date="2014" name="Int. J. Syst. Evol. Microbiol.">
        <title>Complete genome of a new Firmicutes species belonging to the dominant human colonic microbiota ('Ruminococcus bicirculans') reveals two chromosomes and a selective capacity to utilize plant glucans.</title>
        <authorList>
            <consortium name="NISC Comparative Sequencing Program"/>
            <person name="Wegmann U."/>
            <person name="Louis P."/>
            <person name="Goesmann A."/>
            <person name="Henrissat B."/>
            <person name="Duncan S.H."/>
            <person name="Flint H.J."/>
        </authorList>
    </citation>
    <scope>NUCLEOTIDE SEQUENCE</scope>
    <source>
        <strain evidence="1">VKM B-1499</strain>
    </source>
</reference>
<name>A0ABQ5T863_9CAUL</name>
<comment type="caution">
    <text evidence="1">The sequence shown here is derived from an EMBL/GenBank/DDBJ whole genome shotgun (WGS) entry which is preliminary data.</text>
</comment>